<protein>
    <submittedName>
        <fullName evidence="2">Uncharacterized protein</fullName>
    </submittedName>
</protein>
<feature type="region of interest" description="Disordered" evidence="1">
    <location>
        <begin position="254"/>
        <end position="275"/>
    </location>
</feature>
<evidence type="ECO:0000313" key="2">
    <source>
        <dbReference type="EMBL" id="RIB14069.1"/>
    </source>
</evidence>
<organism evidence="2 3">
    <name type="scientific">Gigaspora rosea</name>
    <dbReference type="NCBI Taxonomy" id="44941"/>
    <lineage>
        <taxon>Eukaryota</taxon>
        <taxon>Fungi</taxon>
        <taxon>Fungi incertae sedis</taxon>
        <taxon>Mucoromycota</taxon>
        <taxon>Glomeromycotina</taxon>
        <taxon>Glomeromycetes</taxon>
        <taxon>Diversisporales</taxon>
        <taxon>Gigasporaceae</taxon>
        <taxon>Gigaspora</taxon>
    </lineage>
</organism>
<name>A0A397UZ85_9GLOM</name>
<dbReference type="Proteomes" id="UP000266673">
    <property type="component" value="Unassembled WGS sequence"/>
</dbReference>
<dbReference type="SUPFAM" id="SSF53098">
    <property type="entry name" value="Ribonuclease H-like"/>
    <property type="match status" value="1"/>
</dbReference>
<sequence>MSDTVSENTSKKTKRGRKEANVWDHFNKEPVGDGHYSASCSYCTEKWNRGRPEDLKAHLALFCNSISQDIKIEYLEILATENSVKKMKKKIILEKQSEIFQDALTIKNILRNRQFWQDVEQLEIVLAPAKRAINAVETKSSNMALCFLELVKMAITIKNISNIIDSNFKKQCIKIYNRYWKQFDITTYLLAYFLHPKYRGKGCKDKVFREICLHAMKIWQNCGAKDNKNFNEKELEIIVNEISETLIENSNFFDEEENENENEEENNDDSFDLYDEDDNETNLNDLLIAELIDLNFYDDNEIENNLSLSNQQQIEDEENLYIDLEEILNEEFQN</sequence>
<reference evidence="2 3" key="1">
    <citation type="submission" date="2018-06" db="EMBL/GenBank/DDBJ databases">
        <title>Comparative genomics reveals the genomic features of Rhizophagus irregularis, R. cerebriforme, R. diaphanum and Gigaspora rosea, and their symbiotic lifestyle signature.</title>
        <authorList>
            <person name="Morin E."/>
            <person name="San Clemente H."/>
            <person name="Chen E.C.H."/>
            <person name="De La Providencia I."/>
            <person name="Hainaut M."/>
            <person name="Kuo A."/>
            <person name="Kohler A."/>
            <person name="Murat C."/>
            <person name="Tang N."/>
            <person name="Roy S."/>
            <person name="Loubradou J."/>
            <person name="Henrissat B."/>
            <person name="Grigoriev I.V."/>
            <person name="Corradi N."/>
            <person name="Roux C."/>
            <person name="Martin F.M."/>
        </authorList>
    </citation>
    <scope>NUCLEOTIDE SEQUENCE [LARGE SCALE GENOMIC DNA]</scope>
    <source>
        <strain evidence="2 3">DAOM 194757</strain>
    </source>
</reference>
<dbReference type="AlphaFoldDB" id="A0A397UZ85"/>
<accession>A0A397UZ85</accession>
<feature type="region of interest" description="Disordered" evidence="1">
    <location>
        <begin position="1"/>
        <end position="21"/>
    </location>
</feature>
<dbReference type="EMBL" id="QKWP01000867">
    <property type="protein sequence ID" value="RIB14069.1"/>
    <property type="molecule type" value="Genomic_DNA"/>
</dbReference>
<gene>
    <name evidence="2" type="ORF">C2G38_2040487</name>
</gene>
<comment type="caution">
    <text evidence="2">The sequence shown here is derived from an EMBL/GenBank/DDBJ whole genome shotgun (WGS) entry which is preliminary data.</text>
</comment>
<evidence type="ECO:0000256" key="1">
    <source>
        <dbReference type="SAM" id="MobiDB-lite"/>
    </source>
</evidence>
<dbReference type="InterPro" id="IPR012337">
    <property type="entry name" value="RNaseH-like_sf"/>
</dbReference>
<keyword evidence="3" id="KW-1185">Reference proteome</keyword>
<dbReference type="OrthoDB" id="2441762at2759"/>
<proteinExistence type="predicted"/>
<evidence type="ECO:0000313" key="3">
    <source>
        <dbReference type="Proteomes" id="UP000266673"/>
    </source>
</evidence>